<reference evidence="1" key="1">
    <citation type="submission" date="2019-06" db="EMBL/GenBank/DDBJ databases">
        <authorList>
            <person name="Zheng W."/>
        </authorList>
    </citation>
    <scope>NUCLEOTIDE SEQUENCE</scope>
    <source>
        <strain evidence="1">QDHG01</strain>
    </source>
</reference>
<dbReference type="Proteomes" id="UP000785679">
    <property type="component" value="Unassembled WGS sequence"/>
</dbReference>
<keyword evidence="2" id="KW-1185">Reference proteome</keyword>
<evidence type="ECO:0000313" key="1">
    <source>
        <dbReference type="EMBL" id="TNV73541.1"/>
    </source>
</evidence>
<dbReference type="AlphaFoldDB" id="A0A8J8NF62"/>
<name>A0A8J8NF62_HALGN</name>
<proteinExistence type="predicted"/>
<sequence length="66" mass="7954">MLNMLDIISTFSIHSTQSRRLINQLRQYSQQKQWIIIKRINNKIINQTKLQIQKVSDQRLKSESKK</sequence>
<protein>
    <submittedName>
        <fullName evidence="1">Uncharacterized protein</fullName>
    </submittedName>
</protein>
<organism evidence="1 2">
    <name type="scientific">Halteria grandinella</name>
    <dbReference type="NCBI Taxonomy" id="5974"/>
    <lineage>
        <taxon>Eukaryota</taxon>
        <taxon>Sar</taxon>
        <taxon>Alveolata</taxon>
        <taxon>Ciliophora</taxon>
        <taxon>Intramacronucleata</taxon>
        <taxon>Spirotrichea</taxon>
        <taxon>Stichotrichia</taxon>
        <taxon>Sporadotrichida</taxon>
        <taxon>Halteriidae</taxon>
        <taxon>Halteria</taxon>
    </lineage>
</organism>
<dbReference type="EMBL" id="RRYP01018636">
    <property type="protein sequence ID" value="TNV73541.1"/>
    <property type="molecule type" value="Genomic_DNA"/>
</dbReference>
<comment type="caution">
    <text evidence="1">The sequence shown here is derived from an EMBL/GenBank/DDBJ whole genome shotgun (WGS) entry which is preliminary data.</text>
</comment>
<evidence type="ECO:0000313" key="2">
    <source>
        <dbReference type="Proteomes" id="UP000785679"/>
    </source>
</evidence>
<accession>A0A8J8NF62</accession>
<gene>
    <name evidence="1" type="ORF">FGO68_gene16934</name>
</gene>